<feature type="non-terminal residue" evidence="4">
    <location>
        <position position="836"/>
    </location>
</feature>
<dbReference type="EMBL" id="JAAAHW010003926">
    <property type="protein sequence ID" value="KAF9979998.1"/>
    <property type="molecule type" value="Genomic_DNA"/>
</dbReference>
<feature type="domain" description="Arm-like repeat" evidence="3">
    <location>
        <begin position="193"/>
        <end position="330"/>
    </location>
</feature>
<evidence type="ECO:0000256" key="2">
    <source>
        <dbReference type="SAM" id="MobiDB-lite"/>
    </source>
</evidence>
<dbReference type="Pfam" id="PF23948">
    <property type="entry name" value="ARM_5"/>
    <property type="match status" value="2"/>
</dbReference>
<dbReference type="InterPro" id="IPR027417">
    <property type="entry name" value="P-loop_NTPase"/>
</dbReference>
<evidence type="ECO:0000313" key="4">
    <source>
        <dbReference type="EMBL" id="KAF9979998.1"/>
    </source>
</evidence>
<feature type="domain" description="Arm-like repeat" evidence="3">
    <location>
        <begin position="332"/>
        <end position="535"/>
    </location>
</feature>
<keyword evidence="1" id="KW-0175">Coiled coil</keyword>
<feature type="coiled-coil region" evidence="1">
    <location>
        <begin position="189"/>
        <end position="216"/>
    </location>
</feature>
<feature type="compositionally biased region" description="Polar residues" evidence="2">
    <location>
        <begin position="101"/>
        <end position="114"/>
    </location>
</feature>
<keyword evidence="5" id="KW-1185">Reference proteome</keyword>
<evidence type="ECO:0000313" key="5">
    <source>
        <dbReference type="Proteomes" id="UP000749646"/>
    </source>
</evidence>
<dbReference type="AlphaFoldDB" id="A0A9P6M8H1"/>
<protein>
    <recommendedName>
        <fullName evidence="3">Arm-like repeat domain-containing protein</fullName>
    </recommendedName>
</protein>
<proteinExistence type="predicted"/>
<dbReference type="SUPFAM" id="SSF52540">
    <property type="entry name" value="P-loop containing nucleoside triphosphate hydrolases"/>
    <property type="match status" value="1"/>
</dbReference>
<organism evidence="4 5">
    <name type="scientific">Modicella reniformis</name>
    <dbReference type="NCBI Taxonomy" id="1440133"/>
    <lineage>
        <taxon>Eukaryota</taxon>
        <taxon>Fungi</taxon>
        <taxon>Fungi incertae sedis</taxon>
        <taxon>Mucoromycota</taxon>
        <taxon>Mortierellomycotina</taxon>
        <taxon>Mortierellomycetes</taxon>
        <taxon>Mortierellales</taxon>
        <taxon>Mortierellaceae</taxon>
        <taxon>Modicella</taxon>
    </lineage>
</organism>
<sequence length="836" mass="94359">MFGRSELSPQKSLELAKAYLGNAHKTEDPELVLMFCDDAEGALSRMKRSARKTLLHSLRDEDRSFREEIGTAYFDHSQLLDKYGRKDKVDTSLEKAKKWSKQVSDPTKSASVSNEGAPMPSPSLDQDTRNCDTATIPPHIFAENKQPPTMAFKMPEPDERLNDTPQLAYCIGMLKAWHSSPGNITEPVIRDWLRAVENDEEEKDRLRKLVTDLIRAFANDELKDAKAVAEVVCLAPILEKDSFRDLLRQLFSGVEHSSLLDFYQLEGLAQVIQNAAPDYLEPADLVKILEHLSDRLRHTNMQSMRQIYQLTLAVSNVLDAMADAGVKGLDLYQAAYAYQALQCIPDDETLWQGTLRRTGKVIQGVAGIASAVKALDLNGFIKGLGDIQQGLTGVPKVFHLAVTAYKDVTSLSQSGQSLLKSLKEGFSFERKQAWYPALRGADALLRDGRFADFKKLVCEAPCRRDPAFQWGVCQRLGALAANSVWDSETRQDAVAFLGELYRNDAVWGQQVNVKQWIVDILMQLATLPGSVKQSAEAMLQQLESDGDVTKQALYQACRGVGPGSYPLKIVLPSMAIKSLLDQVQNAPDVEVGLRQLRKQRLRDQGNAVYIEPQAKASFQASDDSRFHLMDKVKEFLDSDLKVFLLLGDSGAGKSTFNRVLEHNLWYDYKKKDGYIPLYINLPAIHKPEHDLLAKQLRRTEFTEFQIRELKFHRKFILICDGYDESQQTHNLYTSNRLNQAGEWIAKMIISCRSEYIGLDYRDRFQPADYNHQSQSGLFQQAVIAPFSEGQVNDYINRYVSEHRPTCPAKHYLQALEQIPSLKDLVKNPFLLSLSLE</sequence>
<comment type="caution">
    <text evidence="4">The sequence shown here is derived from an EMBL/GenBank/DDBJ whole genome shotgun (WGS) entry which is preliminary data.</text>
</comment>
<dbReference type="Gene3D" id="3.40.50.300">
    <property type="entry name" value="P-loop containing nucleotide triphosphate hydrolases"/>
    <property type="match status" value="1"/>
</dbReference>
<evidence type="ECO:0000256" key="1">
    <source>
        <dbReference type="SAM" id="Coils"/>
    </source>
</evidence>
<reference evidence="4" key="1">
    <citation type="journal article" date="2020" name="Fungal Divers.">
        <title>Resolving the Mortierellaceae phylogeny through synthesis of multi-gene phylogenetics and phylogenomics.</title>
        <authorList>
            <person name="Vandepol N."/>
            <person name="Liber J."/>
            <person name="Desiro A."/>
            <person name="Na H."/>
            <person name="Kennedy M."/>
            <person name="Barry K."/>
            <person name="Grigoriev I.V."/>
            <person name="Miller A.N."/>
            <person name="O'Donnell K."/>
            <person name="Stajich J.E."/>
            <person name="Bonito G."/>
        </authorList>
    </citation>
    <scope>NUCLEOTIDE SEQUENCE</scope>
    <source>
        <strain evidence="4">MES-2147</strain>
    </source>
</reference>
<gene>
    <name evidence="4" type="ORF">BGZ65_005702</name>
</gene>
<dbReference type="OrthoDB" id="2422986at2759"/>
<name>A0A9P6M8H1_9FUNG</name>
<dbReference type="InterPro" id="IPR056251">
    <property type="entry name" value="Arm_rpt_dom"/>
</dbReference>
<dbReference type="Proteomes" id="UP000749646">
    <property type="component" value="Unassembled WGS sequence"/>
</dbReference>
<evidence type="ECO:0000259" key="3">
    <source>
        <dbReference type="Pfam" id="PF23948"/>
    </source>
</evidence>
<feature type="region of interest" description="Disordered" evidence="2">
    <location>
        <begin position="95"/>
        <end position="129"/>
    </location>
</feature>
<accession>A0A9P6M8H1</accession>